<evidence type="ECO:0000256" key="1">
    <source>
        <dbReference type="ARBA" id="ARBA00001974"/>
    </source>
</evidence>
<keyword evidence="11 16" id="KW-0573">Peptidoglycan synthesis</keyword>
<dbReference type="EC" id="1.3.1.98" evidence="16"/>
<dbReference type="GO" id="GO:0051301">
    <property type="term" value="P:cell division"/>
    <property type="evidence" value="ECO:0007669"/>
    <property type="project" value="UniProtKB-KW"/>
</dbReference>
<gene>
    <name evidence="16 18" type="primary">murB</name>
    <name evidence="18" type="ORF">KDK_75540</name>
</gene>
<dbReference type="Gene3D" id="3.30.465.10">
    <property type="match status" value="1"/>
</dbReference>
<dbReference type="Pfam" id="PF02873">
    <property type="entry name" value="MurB_C"/>
    <property type="match status" value="1"/>
</dbReference>
<evidence type="ECO:0000256" key="10">
    <source>
        <dbReference type="ARBA" id="ARBA00022960"/>
    </source>
</evidence>
<keyword evidence="14 16" id="KW-0961">Cell wall biogenesis/degradation</keyword>
<dbReference type="SUPFAM" id="SSF56176">
    <property type="entry name" value="FAD-binding/transporter-associated domain-like"/>
    <property type="match status" value="1"/>
</dbReference>
<evidence type="ECO:0000256" key="12">
    <source>
        <dbReference type="ARBA" id="ARBA00023002"/>
    </source>
</evidence>
<keyword evidence="19" id="KW-1185">Reference proteome</keyword>
<comment type="caution">
    <text evidence="16">Lacks conserved residue(s) required for the propagation of feature annotation.</text>
</comment>
<name>A0A402AXG8_9CHLR</name>
<evidence type="ECO:0000256" key="6">
    <source>
        <dbReference type="ARBA" id="ARBA00022618"/>
    </source>
</evidence>
<comment type="pathway">
    <text evidence="4 16">Cell wall biogenesis; peptidoglycan biosynthesis.</text>
</comment>
<dbReference type="GO" id="GO:0008360">
    <property type="term" value="P:regulation of cell shape"/>
    <property type="evidence" value="ECO:0007669"/>
    <property type="project" value="UniProtKB-KW"/>
</dbReference>
<feature type="active site" description="Proton donor" evidence="16">
    <location>
        <position position="285"/>
    </location>
</feature>
<comment type="caution">
    <text evidence="18">The sequence shown here is derived from an EMBL/GenBank/DDBJ whole genome shotgun (WGS) entry which is preliminary data.</text>
</comment>
<dbReference type="InterPro" id="IPR006094">
    <property type="entry name" value="Oxid_FAD_bind_N"/>
</dbReference>
<dbReference type="InterPro" id="IPR016166">
    <property type="entry name" value="FAD-bd_PCMH"/>
</dbReference>
<dbReference type="InterPro" id="IPR036635">
    <property type="entry name" value="MurB_C_sf"/>
</dbReference>
<dbReference type="Pfam" id="PF01565">
    <property type="entry name" value="FAD_binding_4"/>
    <property type="match status" value="1"/>
</dbReference>
<protein>
    <recommendedName>
        <fullName evidence="16">UDP-N-acetylenolpyruvoylglucosamine reductase</fullName>
        <ecNumber evidence="16">1.3.1.98</ecNumber>
    </recommendedName>
    <alternativeName>
        <fullName evidence="16">UDP-N-acetylmuramate dehydrogenase</fullName>
    </alternativeName>
</protein>
<dbReference type="NCBIfam" id="TIGR00179">
    <property type="entry name" value="murB"/>
    <property type="match status" value="1"/>
</dbReference>
<comment type="function">
    <text evidence="2 16">Cell wall formation.</text>
</comment>
<keyword evidence="9 16" id="KW-0521">NADP</keyword>
<evidence type="ECO:0000259" key="17">
    <source>
        <dbReference type="PROSITE" id="PS51387"/>
    </source>
</evidence>
<reference evidence="19" key="1">
    <citation type="submission" date="2018-12" db="EMBL/GenBank/DDBJ databases">
        <title>Tengunoibacter tsumagoiensis gen. nov., sp. nov., Dictyobacter kobayashii sp. nov., D. alpinus sp. nov., and D. joshuensis sp. nov. and description of Dictyobacteraceae fam. nov. within the order Ktedonobacterales isolated from Tengu-no-mugimeshi.</title>
        <authorList>
            <person name="Wang C.M."/>
            <person name="Zheng Y."/>
            <person name="Sakai Y."/>
            <person name="Toyoda A."/>
            <person name="Minakuchi Y."/>
            <person name="Abe K."/>
            <person name="Yokota A."/>
            <person name="Yabe S."/>
        </authorList>
    </citation>
    <scope>NUCLEOTIDE SEQUENCE [LARGE SCALE GENOMIC DNA]</scope>
    <source>
        <strain evidence="19">Uno11</strain>
    </source>
</reference>
<comment type="subcellular location">
    <subcellularLocation>
        <location evidence="3 16">Cytoplasm</location>
    </subcellularLocation>
</comment>
<dbReference type="AlphaFoldDB" id="A0A402AXG8"/>
<dbReference type="GO" id="GO:0071555">
    <property type="term" value="P:cell wall organization"/>
    <property type="evidence" value="ECO:0007669"/>
    <property type="project" value="UniProtKB-KW"/>
</dbReference>
<dbReference type="UniPathway" id="UPA00219"/>
<organism evidence="18 19">
    <name type="scientific">Dictyobacter kobayashii</name>
    <dbReference type="NCBI Taxonomy" id="2014872"/>
    <lineage>
        <taxon>Bacteria</taxon>
        <taxon>Bacillati</taxon>
        <taxon>Chloroflexota</taxon>
        <taxon>Ktedonobacteria</taxon>
        <taxon>Ktedonobacterales</taxon>
        <taxon>Dictyobacteraceae</taxon>
        <taxon>Dictyobacter</taxon>
    </lineage>
</organism>
<dbReference type="Gene3D" id="3.90.78.10">
    <property type="entry name" value="UDP-N-acetylenolpyruvoylglucosamine reductase, C-terminal domain"/>
    <property type="match status" value="1"/>
</dbReference>
<evidence type="ECO:0000256" key="4">
    <source>
        <dbReference type="ARBA" id="ARBA00004752"/>
    </source>
</evidence>
<evidence type="ECO:0000256" key="3">
    <source>
        <dbReference type="ARBA" id="ARBA00004496"/>
    </source>
</evidence>
<evidence type="ECO:0000256" key="13">
    <source>
        <dbReference type="ARBA" id="ARBA00023306"/>
    </source>
</evidence>
<keyword evidence="7 16" id="KW-0285">Flavoprotein</keyword>
<dbReference type="Proteomes" id="UP000287188">
    <property type="component" value="Unassembled WGS sequence"/>
</dbReference>
<dbReference type="GO" id="GO:0005829">
    <property type="term" value="C:cytosol"/>
    <property type="evidence" value="ECO:0007669"/>
    <property type="project" value="TreeGrafter"/>
</dbReference>
<dbReference type="InterPro" id="IPR003170">
    <property type="entry name" value="MurB"/>
</dbReference>
<keyword evidence="6 16" id="KW-0132">Cell division</keyword>
<evidence type="ECO:0000256" key="11">
    <source>
        <dbReference type="ARBA" id="ARBA00022984"/>
    </source>
</evidence>
<dbReference type="PANTHER" id="PTHR21071">
    <property type="entry name" value="UDP-N-ACETYLENOLPYRUVOYLGLUCOSAMINE REDUCTASE"/>
    <property type="match status" value="1"/>
</dbReference>
<accession>A0A402AXG8</accession>
<dbReference type="OrthoDB" id="9804753at2"/>
<comment type="catalytic activity">
    <reaction evidence="15 16">
        <text>UDP-N-acetyl-alpha-D-muramate + NADP(+) = UDP-N-acetyl-3-O-(1-carboxyvinyl)-alpha-D-glucosamine + NADPH + H(+)</text>
        <dbReference type="Rhea" id="RHEA:12248"/>
        <dbReference type="ChEBI" id="CHEBI:15378"/>
        <dbReference type="ChEBI" id="CHEBI:57783"/>
        <dbReference type="ChEBI" id="CHEBI:58349"/>
        <dbReference type="ChEBI" id="CHEBI:68483"/>
        <dbReference type="ChEBI" id="CHEBI:70757"/>
        <dbReference type="EC" id="1.3.1.98"/>
    </reaction>
</comment>
<sequence>MQHMTPPNNDPNNIIPPFDLENTTGFNTELAHYQLQRRFDTRVRKNEPLAHHSAFGVGGPADIWITVETRDELIGLVSLCAEEHWPLLLIGNGSNIIFTDAGVRGIVARVIGHEYQITEEANGSAILSAGSGSSWPRIAHELAPLGWGGVEFGIGIPGTLGGGLVSNAGAHDHDLSEVLEWIEVLDARGCNLEGDALSLPITRRYSKDELDLNYRYSRFRSGHESAFDQQGNILAVPRGLIEPAEIVMTLGIRLHPEAPQKLEENLKLYQRERKEYEPINRHTGSIFKDPEGQKASSLIEQAGLKGFTQGKVQVSDRNANYIVNNGGATTSDILNLIKEMRQRVQDKFNVKLELNVELRGA</sequence>
<dbReference type="InterPro" id="IPR016169">
    <property type="entry name" value="FAD-bd_PCMH_sub2"/>
</dbReference>
<evidence type="ECO:0000313" key="19">
    <source>
        <dbReference type="Proteomes" id="UP000287188"/>
    </source>
</evidence>
<feature type="active site" evidence="16">
    <location>
        <position position="215"/>
    </location>
</feature>
<evidence type="ECO:0000256" key="8">
    <source>
        <dbReference type="ARBA" id="ARBA00022827"/>
    </source>
</evidence>
<proteinExistence type="inferred from homology"/>
<evidence type="ECO:0000313" key="18">
    <source>
        <dbReference type="EMBL" id="GCE23754.1"/>
    </source>
</evidence>
<evidence type="ECO:0000256" key="15">
    <source>
        <dbReference type="ARBA" id="ARBA00048914"/>
    </source>
</evidence>
<keyword evidence="8 16" id="KW-0274">FAD</keyword>
<dbReference type="PROSITE" id="PS51387">
    <property type="entry name" value="FAD_PCMH"/>
    <property type="match status" value="1"/>
</dbReference>
<keyword evidence="13 16" id="KW-0131">Cell cycle</keyword>
<comment type="cofactor">
    <cofactor evidence="1 16">
        <name>FAD</name>
        <dbReference type="ChEBI" id="CHEBI:57692"/>
    </cofactor>
</comment>
<evidence type="ECO:0000256" key="16">
    <source>
        <dbReference type="HAMAP-Rule" id="MF_00037"/>
    </source>
</evidence>
<evidence type="ECO:0000256" key="5">
    <source>
        <dbReference type="ARBA" id="ARBA00022490"/>
    </source>
</evidence>
<evidence type="ECO:0000256" key="14">
    <source>
        <dbReference type="ARBA" id="ARBA00023316"/>
    </source>
</evidence>
<comment type="similarity">
    <text evidence="16">Belongs to the MurB family.</text>
</comment>
<dbReference type="InterPro" id="IPR011601">
    <property type="entry name" value="MurB_C"/>
</dbReference>
<keyword evidence="12 16" id="KW-0560">Oxidoreductase</keyword>
<dbReference type="GO" id="GO:0008762">
    <property type="term" value="F:UDP-N-acetylmuramate dehydrogenase activity"/>
    <property type="evidence" value="ECO:0007669"/>
    <property type="project" value="UniProtKB-UniRule"/>
</dbReference>
<evidence type="ECO:0000256" key="9">
    <source>
        <dbReference type="ARBA" id="ARBA00022857"/>
    </source>
</evidence>
<dbReference type="GO" id="GO:0009252">
    <property type="term" value="P:peptidoglycan biosynthetic process"/>
    <property type="evidence" value="ECO:0007669"/>
    <property type="project" value="UniProtKB-UniRule"/>
</dbReference>
<dbReference type="InterPro" id="IPR016167">
    <property type="entry name" value="FAD-bd_PCMH_sub1"/>
</dbReference>
<keyword evidence="5 16" id="KW-0963">Cytoplasm</keyword>
<dbReference type="GO" id="GO:0071949">
    <property type="term" value="F:FAD binding"/>
    <property type="evidence" value="ECO:0007669"/>
    <property type="project" value="InterPro"/>
</dbReference>
<evidence type="ECO:0000256" key="2">
    <source>
        <dbReference type="ARBA" id="ARBA00003921"/>
    </source>
</evidence>
<dbReference type="Gene3D" id="3.30.43.10">
    <property type="entry name" value="Uridine Diphospho-n-acetylenolpyruvylglucosamine Reductase, domain 2"/>
    <property type="match status" value="1"/>
</dbReference>
<dbReference type="PANTHER" id="PTHR21071:SF4">
    <property type="entry name" value="UDP-N-ACETYLENOLPYRUVOYLGLUCOSAMINE REDUCTASE"/>
    <property type="match status" value="1"/>
</dbReference>
<keyword evidence="10 16" id="KW-0133">Cell shape</keyword>
<evidence type="ECO:0000256" key="7">
    <source>
        <dbReference type="ARBA" id="ARBA00022630"/>
    </source>
</evidence>
<dbReference type="InterPro" id="IPR036318">
    <property type="entry name" value="FAD-bd_PCMH-like_sf"/>
</dbReference>
<feature type="domain" description="FAD-binding PCMH-type" evidence="17">
    <location>
        <begin position="57"/>
        <end position="257"/>
    </location>
</feature>
<dbReference type="EMBL" id="BIFS01000002">
    <property type="protein sequence ID" value="GCE23754.1"/>
    <property type="molecule type" value="Genomic_DNA"/>
</dbReference>
<dbReference type="HAMAP" id="MF_00037">
    <property type="entry name" value="MurB"/>
    <property type="match status" value="1"/>
</dbReference>
<dbReference type="SUPFAM" id="SSF56194">
    <property type="entry name" value="Uridine diphospho-N-Acetylenolpyruvylglucosamine reductase, MurB, C-terminal domain"/>
    <property type="match status" value="1"/>
</dbReference>